<gene>
    <name evidence="1" type="ORF">NQ318_014372</name>
</gene>
<accession>A0AAV8Z177</accession>
<dbReference type="Proteomes" id="UP001162162">
    <property type="component" value="Unassembled WGS sequence"/>
</dbReference>
<sequence>MLHPFHYTPAQQLLPQYLRARLQFVQFLQIMQTKHPDFLNKIFFIDEATFTRRGGEFLIILSLKRIKYFKITFIALSTLRRWYNAVNNSFQITPEVKLKNKVRTSNLADLNPGFQRAMKNLYHDQSSIKIFKDTQYERTQNENENVFVETNTTGLKIAEFDLHLTFIQTCWGHMDTGFVIYDPKKHSGQLR</sequence>
<evidence type="ECO:0000313" key="2">
    <source>
        <dbReference type="Proteomes" id="UP001162162"/>
    </source>
</evidence>
<evidence type="ECO:0000313" key="1">
    <source>
        <dbReference type="EMBL" id="KAJ8956952.1"/>
    </source>
</evidence>
<organism evidence="1 2">
    <name type="scientific">Aromia moschata</name>
    <dbReference type="NCBI Taxonomy" id="1265417"/>
    <lineage>
        <taxon>Eukaryota</taxon>
        <taxon>Metazoa</taxon>
        <taxon>Ecdysozoa</taxon>
        <taxon>Arthropoda</taxon>
        <taxon>Hexapoda</taxon>
        <taxon>Insecta</taxon>
        <taxon>Pterygota</taxon>
        <taxon>Neoptera</taxon>
        <taxon>Endopterygota</taxon>
        <taxon>Coleoptera</taxon>
        <taxon>Polyphaga</taxon>
        <taxon>Cucujiformia</taxon>
        <taxon>Chrysomeloidea</taxon>
        <taxon>Cerambycidae</taxon>
        <taxon>Cerambycinae</taxon>
        <taxon>Callichromatini</taxon>
        <taxon>Aromia</taxon>
    </lineage>
</organism>
<dbReference type="EMBL" id="JAPWTK010000027">
    <property type="protein sequence ID" value="KAJ8956952.1"/>
    <property type="molecule type" value="Genomic_DNA"/>
</dbReference>
<protein>
    <recommendedName>
        <fullName evidence="3">Transposase</fullName>
    </recommendedName>
</protein>
<reference evidence="1" key="1">
    <citation type="journal article" date="2023" name="Insect Mol. Biol.">
        <title>Genome sequencing provides insights into the evolution of gene families encoding plant cell wall-degrading enzymes in longhorned beetles.</title>
        <authorList>
            <person name="Shin N.R."/>
            <person name="Okamura Y."/>
            <person name="Kirsch R."/>
            <person name="Pauchet Y."/>
        </authorList>
    </citation>
    <scope>NUCLEOTIDE SEQUENCE</scope>
    <source>
        <strain evidence="1">AMC_N1</strain>
    </source>
</reference>
<comment type="caution">
    <text evidence="1">The sequence shown here is derived from an EMBL/GenBank/DDBJ whole genome shotgun (WGS) entry which is preliminary data.</text>
</comment>
<evidence type="ECO:0008006" key="3">
    <source>
        <dbReference type="Google" id="ProtNLM"/>
    </source>
</evidence>
<dbReference type="AlphaFoldDB" id="A0AAV8Z177"/>
<name>A0AAV8Z177_9CUCU</name>
<proteinExistence type="predicted"/>
<keyword evidence="2" id="KW-1185">Reference proteome</keyword>